<proteinExistence type="predicted"/>
<dbReference type="NCBIfam" id="TIGR02532">
    <property type="entry name" value="IV_pilin_GFxxxE"/>
    <property type="match status" value="1"/>
</dbReference>
<dbReference type="PROSITE" id="PS00409">
    <property type="entry name" value="PROKAR_NTER_METHYL"/>
    <property type="match status" value="1"/>
</dbReference>
<evidence type="ECO:0000313" key="2">
    <source>
        <dbReference type="EMBL" id="MFC4656856.1"/>
    </source>
</evidence>
<dbReference type="Proteomes" id="UP001595962">
    <property type="component" value="Unassembled WGS sequence"/>
</dbReference>
<comment type="caution">
    <text evidence="2">The sequence shown here is derived from an EMBL/GenBank/DDBJ whole genome shotgun (WGS) entry which is preliminary data.</text>
</comment>
<gene>
    <name evidence="2" type="ORF">ACFO3I_17695</name>
</gene>
<keyword evidence="1" id="KW-0812">Transmembrane</keyword>
<evidence type="ECO:0000313" key="3">
    <source>
        <dbReference type="Proteomes" id="UP001595962"/>
    </source>
</evidence>
<name>A0ABV9JRF1_9GAMM</name>
<sequence>MRRSKPKGFTLIEVLIAATILFMVIAAVSQVYRAASVSSEKASAAVDASALVDLLTETVSFRLRTADVNKVLEQEGVLNGYRFSWRASVSKRAAPAPRYELESDSFIRQNERFYLWQVELTLIKNEKQQRYQFNALSWGLP</sequence>
<dbReference type="Pfam" id="PF07963">
    <property type="entry name" value="N_methyl"/>
    <property type="match status" value="1"/>
</dbReference>
<evidence type="ECO:0000256" key="1">
    <source>
        <dbReference type="SAM" id="Phobius"/>
    </source>
</evidence>
<dbReference type="EMBL" id="JBHSGB010000017">
    <property type="protein sequence ID" value="MFC4656856.1"/>
    <property type="molecule type" value="Genomic_DNA"/>
</dbReference>
<protein>
    <submittedName>
        <fullName evidence="2">PilW family protein</fullName>
    </submittedName>
</protein>
<keyword evidence="1" id="KW-0472">Membrane</keyword>
<keyword evidence="1" id="KW-1133">Transmembrane helix</keyword>
<organism evidence="2 3">
    <name type="scientific">Rheinheimera marina</name>
    <dbReference type="NCBI Taxonomy" id="1774958"/>
    <lineage>
        <taxon>Bacteria</taxon>
        <taxon>Pseudomonadati</taxon>
        <taxon>Pseudomonadota</taxon>
        <taxon>Gammaproteobacteria</taxon>
        <taxon>Chromatiales</taxon>
        <taxon>Chromatiaceae</taxon>
        <taxon>Rheinheimera</taxon>
    </lineage>
</organism>
<accession>A0ABV9JRF1</accession>
<feature type="transmembrane region" description="Helical" evidence="1">
    <location>
        <begin position="12"/>
        <end position="32"/>
    </location>
</feature>
<dbReference type="InterPro" id="IPR012902">
    <property type="entry name" value="N_methyl_site"/>
</dbReference>
<keyword evidence="3" id="KW-1185">Reference proteome</keyword>
<dbReference type="RefSeq" id="WP_377336324.1">
    <property type="nucleotide sequence ID" value="NZ_JBHSGB010000017.1"/>
</dbReference>
<reference evidence="3" key="1">
    <citation type="journal article" date="2019" name="Int. J. Syst. Evol. Microbiol.">
        <title>The Global Catalogue of Microorganisms (GCM) 10K type strain sequencing project: providing services to taxonomists for standard genome sequencing and annotation.</title>
        <authorList>
            <consortium name="The Broad Institute Genomics Platform"/>
            <consortium name="The Broad Institute Genome Sequencing Center for Infectious Disease"/>
            <person name="Wu L."/>
            <person name="Ma J."/>
        </authorList>
    </citation>
    <scope>NUCLEOTIDE SEQUENCE [LARGE SCALE GENOMIC DNA]</scope>
    <source>
        <strain evidence="3">DT28</strain>
    </source>
</reference>